<sequence length="467" mass="53762">MDNQTLKDNWHAYMNKPSIWHNKFHWEMPFGLINDPNGLCYHDGKYQIFYQWNPAECKHLNKHWGYTETADFVNYSIPQLALAPVDDFDRNGCYSGSARSRNGKLEILYTANLKDAQNIRYPRQVLAAKNSDGTFTKKKIAVDDVPKGYTTHFRDPYLFTHSGRSFFIIGAQRENLTGCALIYEEIGGNWILRGELKTDYTDFGYMWECPNLISVDGWDVLVFCPQGIAPQGHKYNNLYQAGYLIGKFNPDTLEFVHGDFQELDGGFDFYAPQVLAQPNRNILIGWIGMPEKENEYPTTKEGWLYSLTLPRQLKIKNNTIYQLPVKELDALCRSKQQFNDCRALTLSAPCKITLDIDLTCENHWQGKFTIGSDELIISFDKNTQEFCINRDNLTLGGKGRRYFTISVKDNLHLDIYLDTSIIEIYCQNGEQAATACYYAQEKLSRIPFTTNIPLNIIVCDLDSFKLN</sequence>
<keyword evidence="6 8" id="KW-0326">Glycosidase</keyword>
<dbReference type="InterPro" id="IPR051214">
    <property type="entry name" value="GH32_Enzymes"/>
</dbReference>
<keyword evidence="9" id="KW-0963">Cytoplasm</keyword>
<evidence type="ECO:0000259" key="10">
    <source>
        <dbReference type="Pfam" id="PF00251"/>
    </source>
</evidence>
<comment type="function">
    <text evidence="9">Enables the bacterium to metabolize sucrose as a sole carbon source.</text>
</comment>
<dbReference type="CDD" id="cd18623">
    <property type="entry name" value="GH32_ScrB-like"/>
    <property type="match status" value="1"/>
</dbReference>
<dbReference type="SUPFAM" id="SSF49899">
    <property type="entry name" value="Concanavalin A-like lectins/glucanases"/>
    <property type="match status" value="1"/>
</dbReference>
<evidence type="ECO:0000259" key="11">
    <source>
        <dbReference type="Pfam" id="PF08244"/>
    </source>
</evidence>
<dbReference type="PANTHER" id="PTHR43101:SF1">
    <property type="entry name" value="BETA-FRUCTOSIDASE"/>
    <property type="match status" value="1"/>
</dbReference>
<dbReference type="AlphaFoldDB" id="A0A921L8L5"/>
<proteinExistence type="inferred from homology"/>
<dbReference type="InterPro" id="IPR013189">
    <property type="entry name" value="Glyco_hydro_32_C"/>
</dbReference>
<dbReference type="InterPro" id="IPR001362">
    <property type="entry name" value="Glyco_hydro_32"/>
</dbReference>
<evidence type="ECO:0000313" key="12">
    <source>
        <dbReference type="EMBL" id="HJF84121.1"/>
    </source>
</evidence>
<dbReference type="InterPro" id="IPR006232">
    <property type="entry name" value="Suc6P_hydrolase"/>
</dbReference>
<dbReference type="Pfam" id="PF08244">
    <property type="entry name" value="Glyco_hydro_32C"/>
    <property type="match status" value="1"/>
</dbReference>
<dbReference type="InterPro" id="IPR013148">
    <property type="entry name" value="Glyco_hydro_32_N"/>
</dbReference>
<reference evidence="12" key="2">
    <citation type="submission" date="2021-09" db="EMBL/GenBank/DDBJ databases">
        <authorList>
            <person name="Gilroy R."/>
        </authorList>
    </citation>
    <scope>NUCLEOTIDE SEQUENCE</scope>
    <source>
        <strain evidence="12">7318</strain>
    </source>
</reference>
<gene>
    <name evidence="12" type="ORF">K8V65_00440</name>
</gene>
<dbReference type="PANTHER" id="PTHR43101">
    <property type="entry name" value="BETA-FRUCTOSIDASE"/>
    <property type="match status" value="1"/>
</dbReference>
<evidence type="ECO:0000313" key="13">
    <source>
        <dbReference type="Proteomes" id="UP000780768"/>
    </source>
</evidence>
<dbReference type="InterPro" id="IPR023296">
    <property type="entry name" value="Glyco_hydro_beta-prop_sf"/>
</dbReference>
<evidence type="ECO:0000256" key="4">
    <source>
        <dbReference type="ARBA" id="ARBA00019623"/>
    </source>
</evidence>
<dbReference type="EC" id="3.2.1.26" evidence="3 8"/>
<accession>A0A921L8L5</accession>
<dbReference type="Pfam" id="PF00251">
    <property type="entry name" value="Glyco_hydro_32N"/>
    <property type="match status" value="1"/>
</dbReference>
<dbReference type="EMBL" id="DYVR01000011">
    <property type="protein sequence ID" value="HJF84121.1"/>
    <property type="molecule type" value="Genomic_DNA"/>
</dbReference>
<name>A0A921L8L5_9FIRM</name>
<keyword evidence="9" id="KW-0119">Carbohydrate metabolism</keyword>
<dbReference type="Gene3D" id="2.115.10.20">
    <property type="entry name" value="Glycosyl hydrolase domain, family 43"/>
    <property type="match status" value="1"/>
</dbReference>
<dbReference type="InterPro" id="IPR013320">
    <property type="entry name" value="ConA-like_dom_sf"/>
</dbReference>
<evidence type="ECO:0000256" key="9">
    <source>
        <dbReference type="RuleBase" id="RU365015"/>
    </source>
</evidence>
<dbReference type="GO" id="GO:0004564">
    <property type="term" value="F:beta-fructofuranosidase activity"/>
    <property type="evidence" value="ECO:0007669"/>
    <property type="project" value="UniProtKB-EC"/>
</dbReference>
<dbReference type="GO" id="GO:0005975">
    <property type="term" value="P:carbohydrate metabolic process"/>
    <property type="evidence" value="ECO:0007669"/>
    <property type="project" value="InterPro"/>
</dbReference>
<organism evidence="12 13">
    <name type="scientific">Megamonas hypermegale</name>
    <dbReference type="NCBI Taxonomy" id="158847"/>
    <lineage>
        <taxon>Bacteria</taxon>
        <taxon>Bacillati</taxon>
        <taxon>Bacillota</taxon>
        <taxon>Negativicutes</taxon>
        <taxon>Selenomonadales</taxon>
        <taxon>Selenomonadaceae</taxon>
        <taxon>Megamonas</taxon>
    </lineage>
</organism>
<dbReference type="Proteomes" id="UP000780768">
    <property type="component" value="Unassembled WGS sequence"/>
</dbReference>
<evidence type="ECO:0000256" key="5">
    <source>
        <dbReference type="ARBA" id="ARBA00022801"/>
    </source>
</evidence>
<evidence type="ECO:0000256" key="1">
    <source>
        <dbReference type="ARBA" id="ARBA00004914"/>
    </source>
</evidence>
<evidence type="ECO:0000256" key="6">
    <source>
        <dbReference type="ARBA" id="ARBA00023295"/>
    </source>
</evidence>
<comment type="caution">
    <text evidence="12">The sequence shown here is derived from an EMBL/GenBank/DDBJ whole genome shotgun (WGS) entry which is preliminary data.</text>
</comment>
<dbReference type="SMART" id="SM00640">
    <property type="entry name" value="Glyco_32"/>
    <property type="match status" value="1"/>
</dbReference>
<protein>
    <recommendedName>
        <fullName evidence="4 8">Sucrose-6-phosphate hydrolase</fullName>
        <ecNumber evidence="3 8">3.2.1.26</ecNumber>
    </recommendedName>
    <alternativeName>
        <fullName evidence="7 9">Invertase</fullName>
    </alternativeName>
</protein>
<feature type="domain" description="Glycosyl hydrolase family 32 N-terminal" evidence="10">
    <location>
        <begin position="25"/>
        <end position="324"/>
    </location>
</feature>
<evidence type="ECO:0000256" key="3">
    <source>
        <dbReference type="ARBA" id="ARBA00012758"/>
    </source>
</evidence>
<keyword evidence="5 8" id="KW-0378">Hydrolase</keyword>
<evidence type="ECO:0000256" key="8">
    <source>
        <dbReference type="RuleBase" id="RU362110"/>
    </source>
</evidence>
<comment type="subcellular location">
    <subcellularLocation>
        <location evidence="9">Cytoplasm</location>
    </subcellularLocation>
</comment>
<dbReference type="SUPFAM" id="SSF75005">
    <property type="entry name" value="Arabinanase/levansucrase/invertase"/>
    <property type="match status" value="1"/>
</dbReference>
<reference evidence="12" key="1">
    <citation type="journal article" date="2021" name="PeerJ">
        <title>Extensive microbial diversity within the chicken gut microbiome revealed by metagenomics and culture.</title>
        <authorList>
            <person name="Gilroy R."/>
            <person name="Ravi A."/>
            <person name="Getino M."/>
            <person name="Pursley I."/>
            <person name="Horton D.L."/>
            <person name="Alikhan N.F."/>
            <person name="Baker D."/>
            <person name="Gharbi K."/>
            <person name="Hall N."/>
            <person name="Watson M."/>
            <person name="Adriaenssens E.M."/>
            <person name="Foster-Nyarko E."/>
            <person name="Jarju S."/>
            <person name="Secka A."/>
            <person name="Antonio M."/>
            <person name="Oren A."/>
            <person name="Chaudhuri R.R."/>
            <person name="La Ragione R."/>
            <person name="Hildebrand F."/>
            <person name="Pallen M.J."/>
        </authorList>
    </citation>
    <scope>NUCLEOTIDE SEQUENCE</scope>
    <source>
        <strain evidence="12">7318</strain>
    </source>
</reference>
<dbReference type="NCBIfam" id="TIGR01322">
    <property type="entry name" value="scrB_fam"/>
    <property type="match status" value="1"/>
</dbReference>
<comment type="catalytic activity">
    <reaction evidence="8">
        <text>Hydrolysis of terminal non-reducing beta-D-fructofuranoside residues in beta-D-fructofuranosides.</text>
        <dbReference type="EC" id="3.2.1.26"/>
    </reaction>
</comment>
<evidence type="ECO:0000256" key="2">
    <source>
        <dbReference type="ARBA" id="ARBA00009902"/>
    </source>
</evidence>
<comment type="pathway">
    <text evidence="1 9">Glycan biosynthesis; sucrose metabolism.</text>
</comment>
<feature type="domain" description="Glycosyl hydrolase family 32 C-terminal" evidence="11">
    <location>
        <begin position="363"/>
        <end position="447"/>
    </location>
</feature>
<dbReference type="Gene3D" id="2.60.120.560">
    <property type="entry name" value="Exo-inulinase, domain 1"/>
    <property type="match status" value="1"/>
</dbReference>
<comment type="similarity">
    <text evidence="2 8">Belongs to the glycosyl hydrolase 32 family.</text>
</comment>
<evidence type="ECO:0000256" key="7">
    <source>
        <dbReference type="ARBA" id="ARBA00033367"/>
    </source>
</evidence>
<dbReference type="GO" id="GO:0005737">
    <property type="term" value="C:cytoplasm"/>
    <property type="evidence" value="ECO:0007669"/>
    <property type="project" value="UniProtKB-SubCell"/>
</dbReference>